<dbReference type="EMBL" id="JAUSUC010000005">
    <property type="protein sequence ID" value="MDQ0214298.1"/>
    <property type="molecule type" value="Genomic_DNA"/>
</dbReference>
<sequence length="426" mass="47982">MDVGVFFKGRTEQANPLTRKADGLFTAKENFAHTLGAVLNQTNSMTENSSNVNAQEEKIQNLLQIINTDHIDQITHSGIENTMDGGLPNLEEIAKLLGSRLEDVKKSITSLLEKLSSHFSDKNIKQKDLAEIDLSDLFQVVQLIAITPQQEFANLSLHSVEDVLKVAKVYELMGKLTDLHFQDAQKIAAIKESLLSISKVLADMLRNQKMGTGQKIFSTIQSLNRITSNQVTQIVETAFSNYGMQGEKSDVSLNGTKEPPIAVTPLFQTMSRTEQFTLFVSSQPRPMNFEQFVEKFSHLLAKSQLTNFPNGNKLLIKLYPEHLGSLRIELLQKDGMLTARILASSQTVKNLLDSQLHSLKTAFTSQNIQVDKLEVNFNGTDPQKFDREPSQQQSNRENQRNEEEQNDRQEESNKTNFKEMLLNVEV</sequence>
<comment type="caution">
    <text evidence="3">The sequence shown here is derived from an EMBL/GenBank/DDBJ whole genome shotgun (WGS) entry which is preliminary data.</text>
</comment>
<dbReference type="Gene3D" id="3.30.750.140">
    <property type="match status" value="1"/>
</dbReference>
<proteinExistence type="predicted"/>
<feature type="region of interest" description="Disordered" evidence="1">
    <location>
        <begin position="379"/>
        <end position="426"/>
    </location>
</feature>
<dbReference type="AlphaFoldDB" id="A0AAJ1SWS9"/>
<evidence type="ECO:0000259" key="2">
    <source>
        <dbReference type="Pfam" id="PF02120"/>
    </source>
</evidence>
<evidence type="ECO:0000313" key="4">
    <source>
        <dbReference type="Proteomes" id="UP001237207"/>
    </source>
</evidence>
<organism evidence="3 4">
    <name type="scientific">Oikeobacillus pervagus</name>
    <dbReference type="NCBI Taxonomy" id="1325931"/>
    <lineage>
        <taxon>Bacteria</taxon>
        <taxon>Bacillati</taxon>
        <taxon>Bacillota</taxon>
        <taxon>Bacilli</taxon>
        <taxon>Bacillales</taxon>
        <taxon>Bacillaceae</taxon>
        <taxon>Oikeobacillus</taxon>
    </lineage>
</organism>
<evidence type="ECO:0000256" key="1">
    <source>
        <dbReference type="SAM" id="MobiDB-lite"/>
    </source>
</evidence>
<keyword evidence="3" id="KW-0969">Cilium</keyword>
<protein>
    <submittedName>
        <fullName evidence="3">Flagellar hook-length control protein FliK</fullName>
    </submittedName>
</protein>
<dbReference type="Pfam" id="PF02120">
    <property type="entry name" value="Flg_hook"/>
    <property type="match status" value="1"/>
</dbReference>
<reference evidence="3" key="1">
    <citation type="submission" date="2023-07" db="EMBL/GenBank/DDBJ databases">
        <title>Genomic Encyclopedia of Type Strains, Phase IV (KMG-IV): sequencing the most valuable type-strain genomes for metagenomic binning, comparative biology and taxonomic classification.</title>
        <authorList>
            <person name="Goeker M."/>
        </authorList>
    </citation>
    <scope>NUCLEOTIDE SEQUENCE</scope>
    <source>
        <strain evidence="3">DSM 23947</strain>
    </source>
</reference>
<keyword evidence="3" id="KW-0966">Cell projection</keyword>
<dbReference type="Proteomes" id="UP001237207">
    <property type="component" value="Unassembled WGS sequence"/>
</dbReference>
<dbReference type="RefSeq" id="WP_307256285.1">
    <property type="nucleotide sequence ID" value="NZ_JAUSUC010000005.1"/>
</dbReference>
<name>A0AAJ1SWS9_9BACI</name>
<accession>A0AAJ1SWS9</accession>
<gene>
    <name evidence="3" type="ORF">J2S13_000694</name>
</gene>
<dbReference type="CDD" id="cd17470">
    <property type="entry name" value="T3SS_Flik_C"/>
    <property type="match status" value="1"/>
</dbReference>
<feature type="domain" description="Flagellar hook-length control protein-like C-terminal" evidence="2">
    <location>
        <begin position="310"/>
        <end position="381"/>
    </location>
</feature>
<feature type="compositionally biased region" description="Basic and acidic residues" evidence="1">
    <location>
        <begin position="397"/>
        <end position="417"/>
    </location>
</feature>
<keyword evidence="3" id="KW-0282">Flagellum</keyword>
<keyword evidence="4" id="KW-1185">Reference proteome</keyword>
<evidence type="ECO:0000313" key="3">
    <source>
        <dbReference type="EMBL" id="MDQ0214298.1"/>
    </source>
</evidence>
<dbReference type="InterPro" id="IPR021136">
    <property type="entry name" value="Flagellar_hook_control-like_C"/>
</dbReference>
<dbReference type="InterPro" id="IPR038610">
    <property type="entry name" value="FliK-like_C_sf"/>
</dbReference>